<feature type="domain" description="C2H2-type" evidence="2">
    <location>
        <begin position="18"/>
        <end position="45"/>
    </location>
</feature>
<dbReference type="Pfam" id="PF00096">
    <property type="entry name" value="zf-C2H2"/>
    <property type="match status" value="1"/>
</dbReference>
<protein>
    <recommendedName>
        <fullName evidence="2">C2H2-type domain-containing protein</fullName>
    </recommendedName>
</protein>
<evidence type="ECO:0000313" key="3">
    <source>
        <dbReference type="EMBL" id="CAH0381230.1"/>
    </source>
</evidence>
<organism evidence="3 4">
    <name type="scientific">Bemisia tabaci</name>
    <name type="common">Sweetpotato whitefly</name>
    <name type="synonym">Aleurodes tabaci</name>
    <dbReference type="NCBI Taxonomy" id="7038"/>
    <lineage>
        <taxon>Eukaryota</taxon>
        <taxon>Metazoa</taxon>
        <taxon>Ecdysozoa</taxon>
        <taxon>Arthropoda</taxon>
        <taxon>Hexapoda</taxon>
        <taxon>Insecta</taxon>
        <taxon>Pterygota</taxon>
        <taxon>Neoptera</taxon>
        <taxon>Paraneoptera</taxon>
        <taxon>Hemiptera</taxon>
        <taxon>Sternorrhyncha</taxon>
        <taxon>Aleyrodoidea</taxon>
        <taxon>Aleyrodidae</taxon>
        <taxon>Aleyrodinae</taxon>
        <taxon>Bemisia</taxon>
    </lineage>
</organism>
<gene>
    <name evidence="3" type="ORF">BEMITA_LOCUS900</name>
</gene>
<evidence type="ECO:0000256" key="1">
    <source>
        <dbReference type="PROSITE-ProRule" id="PRU00042"/>
    </source>
</evidence>
<dbReference type="Gene3D" id="3.30.160.60">
    <property type="entry name" value="Classic Zinc Finger"/>
    <property type="match status" value="2"/>
</dbReference>
<dbReference type="InterPro" id="IPR013087">
    <property type="entry name" value="Znf_C2H2_type"/>
</dbReference>
<dbReference type="InterPro" id="IPR036236">
    <property type="entry name" value="Znf_C2H2_sf"/>
</dbReference>
<accession>A0A9N9ZZS2</accession>
<keyword evidence="4" id="KW-1185">Reference proteome</keyword>
<dbReference type="GO" id="GO:0008270">
    <property type="term" value="F:zinc ion binding"/>
    <property type="evidence" value="ECO:0007669"/>
    <property type="project" value="UniProtKB-KW"/>
</dbReference>
<dbReference type="Pfam" id="PF13909">
    <property type="entry name" value="zf-H2C2_5"/>
    <property type="match status" value="1"/>
</dbReference>
<keyword evidence="1" id="KW-0862">Zinc</keyword>
<reference evidence="3" key="1">
    <citation type="submission" date="2021-12" db="EMBL/GenBank/DDBJ databases">
        <authorList>
            <person name="King R."/>
        </authorList>
    </citation>
    <scope>NUCLEOTIDE SEQUENCE</scope>
</reference>
<dbReference type="SMART" id="SM00355">
    <property type="entry name" value="ZnF_C2H2"/>
    <property type="match status" value="2"/>
</dbReference>
<dbReference type="Proteomes" id="UP001152759">
    <property type="component" value="Chromosome 1"/>
</dbReference>
<keyword evidence="1" id="KW-0863">Zinc-finger</keyword>
<evidence type="ECO:0000259" key="2">
    <source>
        <dbReference type="PROSITE" id="PS50157"/>
    </source>
</evidence>
<proteinExistence type="predicted"/>
<evidence type="ECO:0000313" key="4">
    <source>
        <dbReference type="Proteomes" id="UP001152759"/>
    </source>
</evidence>
<dbReference type="EMBL" id="OU963862">
    <property type="protein sequence ID" value="CAH0381230.1"/>
    <property type="molecule type" value="Genomic_DNA"/>
</dbReference>
<dbReference type="PROSITE" id="PS50157">
    <property type="entry name" value="ZINC_FINGER_C2H2_2"/>
    <property type="match status" value="1"/>
</dbReference>
<dbReference type="AlphaFoldDB" id="A0A9N9ZZS2"/>
<sequence length="111" mass="12900">MAHTEVHFLLSEESKLRFECAICGRSYKWYANLITHIKYLCGAEPKFRCKICEYRSKWKGNVVKHIQTAHKLKDVDTIKSNVVNCHKAGSQQSLSSSLRSLDRIRIKYPKT</sequence>
<name>A0A9N9ZZS2_BEMTA</name>
<keyword evidence="1" id="KW-0479">Metal-binding</keyword>
<dbReference type="SUPFAM" id="SSF57667">
    <property type="entry name" value="beta-beta-alpha zinc fingers"/>
    <property type="match status" value="1"/>
</dbReference>